<dbReference type="Proteomes" id="UP000759131">
    <property type="component" value="Unassembled WGS sequence"/>
</dbReference>
<evidence type="ECO:0000313" key="3">
    <source>
        <dbReference type="Proteomes" id="UP000759131"/>
    </source>
</evidence>
<keyword evidence="3" id="KW-1185">Reference proteome</keyword>
<evidence type="ECO:0000313" key="2">
    <source>
        <dbReference type="EMBL" id="CAD7619799.1"/>
    </source>
</evidence>
<feature type="region of interest" description="Disordered" evidence="1">
    <location>
        <begin position="84"/>
        <end position="105"/>
    </location>
</feature>
<dbReference type="EMBL" id="OC854632">
    <property type="protein sequence ID" value="CAD7619799.1"/>
    <property type="molecule type" value="Genomic_DNA"/>
</dbReference>
<name>A0A7R9PT26_9ACAR</name>
<sequence length="105" mass="11960">MAIYTEADNVLKLWDSLGFANSEQLLITQIRKIVKRLKRLQRTERSVGLQSCHALSFNVCQICHNCQTLLPALTHRYTPTIHSMNSQCKRKSSPTEPCTEGSTIR</sequence>
<feature type="compositionally biased region" description="Polar residues" evidence="1">
    <location>
        <begin position="94"/>
        <end position="105"/>
    </location>
</feature>
<proteinExistence type="predicted"/>
<protein>
    <submittedName>
        <fullName evidence="2">Uncharacterized protein</fullName>
    </submittedName>
</protein>
<organism evidence="2">
    <name type="scientific">Medioppia subpectinata</name>
    <dbReference type="NCBI Taxonomy" id="1979941"/>
    <lineage>
        <taxon>Eukaryota</taxon>
        <taxon>Metazoa</taxon>
        <taxon>Ecdysozoa</taxon>
        <taxon>Arthropoda</taxon>
        <taxon>Chelicerata</taxon>
        <taxon>Arachnida</taxon>
        <taxon>Acari</taxon>
        <taxon>Acariformes</taxon>
        <taxon>Sarcoptiformes</taxon>
        <taxon>Oribatida</taxon>
        <taxon>Brachypylina</taxon>
        <taxon>Oppioidea</taxon>
        <taxon>Oppiidae</taxon>
        <taxon>Medioppia</taxon>
    </lineage>
</organism>
<evidence type="ECO:0000256" key="1">
    <source>
        <dbReference type="SAM" id="MobiDB-lite"/>
    </source>
</evidence>
<reference evidence="2" key="1">
    <citation type="submission" date="2020-11" db="EMBL/GenBank/DDBJ databases">
        <authorList>
            <person name="Tran Van P."/>
        </authorList>
    </citation>
    <scope>NUCLEOTIDE SEQUENCE</scope>
</reference>
<accession>A0A7R9PT26</accession>
<gene>
    <name evidence="2" type="ORF">OSB1V03_LOCUS297</name>
</gene>
<dbReference type="AlphaFoldDB" id="A0A7R9PT26"/>
<dbReference type="EMBL" id="CAJPIZ010000057">
    <property type="protein sequence ID" value="CAG2100229.1"/>
    <property type="molecule type" value="Genomic_DNA"/>
</dbReference>